<accession>A0A2A9EBG1</accession>
<protein>
    <submittedName>
        <fullName evidence="4">Putative O-methyltransferase YrrM</fullName>
    </submittedName>
</protein>
<keyword evidence="5" id="KW-1185">Reference proteome</keyword>
<dbReference type="InterPro" id="IPR050362">
    <property type="entry name" value="Cation-dep_OMT"/>
</dbReference>
<keyword evidence="2 4" id="KW-0808">Transferase</keyword>
<dbReference type="CDD" id="cd02440">
    <property type="entry name" value="AdoMet_MTases"/>
    <property type="match status" value="1"/>
</dbReference>
<dbReference type="GO" id="GO:0032259">
    <property type="term" value="P:methylation"/>
    <property type="evidence" value="ECO:0007669"/>
    <property type="project" value="UniProtKB-KW"/>
</dbReference>
<keyword evidence="1 4" id="KW-0489">Methyltransferase</keyword>
<dbReference type="Proteomes" id="UP000221394">
    <property type="component" value="Unassembled WGS sequence"/>
</dbReference>
<dbReference type="Gene3D" id="3.40.50.150">
    <property type="entry name" value="Vaccinia Virus protein VP39"/>
    <property type="match status" value="1"/>
</dbReference>
<sequence length="211" mass="22730">MISSDKTLSWDYCEDFRPEDEVLLRARERAAQYGCSAVAPGAGAVLQLLAASVQARTAVEVGTGTGVASLWILRGMVPDGVLTTIDIEAEHQRAAKAAFTEDGIRPTRVRAITGRALDVLPRLADAAYDLVLVGADKASYPEYVEQGLRLLRPGGVLAVDDALARDKVADPARRDELTTTVREVGRRLREDERVVPALIPSGTGLLLAVRR</sequence>
<proteinExistence type="predicted"/>
<evidence type="ECO:0000256" key="2">
    <source>
        <dbReference type="ARBA" id="ARBA00022679"/>
    </source>
</evidence>
<dbReference type="EMBL" id="PDJH01000001">
    <property type="protein sequence ID" value="PFG36143.1"/>
    <property type="molecule type" value="Genomic_DNA"/>
</dbReference>
<evidence type="ECO:0000256" key="3">
    <source>
        <dbReference type="ARBA" id="ARBA00022691"/>
    </source>
</evidence>
<dbReference type="GO" id="GO:0008171">
    <property type="term" value="F:O-methyltransferase activity"/>
    <property type="evidence" value="ECO:0007669"/>
    <property type="project" value="InterPro"/>
</dbReference>
<dbReference type="PANTHER" id="PTHR10509:SF85">
    <property type="entry name" value="O-METHYLTRANSFERASE RV1220C-RELATED"/>
    <property type="match status" value="1"/>
</dbReference>
<dbReference type="Pfam" id="PF01596">
    <property type="entry name" value="Methyltransf_3"/>
    <property type="match status" value="1"/>
</dbReference>
<organism evidence="4 5">
    <name type="scientific">Flavimobilis soli</name>
    <dbReference type="NCBI Taxonomy" id="442709"/>
    <lineage>
        <taxon>Bacteria</taxon>
        <taxon>Bacillati</taxon>
        <taxon>Actinomycetota</taxon>
        <taxon>Actinomycetes</taxon>
        <taxon>Micrococcales</taxon>
        <taxon>Jonesiaceae</taxon>
        <taxon>Flavimobilis</taxon>
    </lineage>
</organism>
<name>A0A2A9EBG1_9MICO</name>
<comment type="caution">
    <text evidence="4">The sequence shown here is derived from an EMBL/GenBank/DDBJ whole genome shotgun (WGS) entry which is preliminary data.</text>
</comment>
<dbReference type="PANTHER" id="PTHR10509">
    <property type="entry name" value="O-METHYLTRANSFERASE-RELATED"/>
    <property type="match status" value="1"/>
</dbReference>
<keyword evidence="3" id="KW-0949">S-adenosyl-L-methionine</keyword>
<evidence type="ECO:0000256" key="1">
    <source>
        <dbReference type="ARBA" id="ARBA00022603"/>
    </source>
</evidence>
<evidence type="ECO:0000313" key="5">
    <source>
        <dbReference type="Proteomes" id="UP000221394"/>
    </source>
</evidence>
<dbReference type="InterPro" id="IPR029063">
    <property type="entry name" value="SAM-dependent_MTases_sf"/>
</dbReference>
<dbReference type="AlphaFoldDB" id="A0A2A9EBG1"/>
<evidence type="ECO:0000313" key="4">
    <source>
        <dbReference type="EMBL" id="PFG36143.1"/>
    </source>
</evidence>
<dbReference type="SUPFAM" id="SSF53335">
    <property type="entry name" value="S-adenosyl-L-methionine-dependent methyltransferases"/>
    <property type="match status" value="1"/>
</dbReference>
<dbReference type="GO" id="GO:0008757">
    <property type="term" value="F:S-adenosylmethionine-dependent methyltransferase activity"/>
    <property type="evidence" value="ECO:0007669"/>
    <property type="project" value="TreeGrafter"/>
</dbReference>
<dbReference type="PROSITE" id="PS51682">
    <property type="entry name" value="SAM_OMT_I"/>
    <property type="match status" value="1"/>
</dbReference>
<dbReference type="InterPro" id="IPR002935">
    <property type="entry name" value="SAM_O-MeTrfase"/>
</dbReference>
<reference evidence="4 5" key="1">
    <citation type="submission" date="2017-10" db="EMBL/GenBank/DDBJ databases">
        <title>Sequencing the genomes of 1000 actinobacteria strains.</title>
        <authorList>
            <person name="Klenk H.-P."/>
        </authorList>
    </citation>
    <scope>NUCLEOTIDE SEQUENCE [LARGE SCALE GENOMIC DNA]</scope>
    <source>
        <strain evidence="4 5">DSM 21574</strain>
    </source>
</reference>
<gene>
    <name evidence="4" type="ORF">ATL41_0852</name>
</gene>